<feature type="region of interest" description="Disordered" evidence="1">
    <location>
        <begin position="1"/>
        <end position="65"/>
    </location>
</feature>
<keyword evidence="3" id="KW-1185">Reference proteome</keyword>
<protein>
    <submittedName>
        <fullName evidence="2">Uncharacterized protein</fullName>
    </submittedName>
</protein>
<organism evidence="2 3">
    <name type="scientific">Blastomonas marina</name>
    <dbReference type="NCBI Taxonomy" id="1867408"/>
    <lineage>
        <taxon>Bacteria</taxon>
        <taxon>Pseudomonadati</taxon>
        <taxon>Pseudomonadota</taxon>
        <taxon>Alphaproteobacteria</taxon>
        <taxon>Sphingomonadales</taxon>
        <taxon>Sphingomonadaceae</taxon>
        <taxon>Blastomonas</taxon>
    </lineage>
</organism>
<sequence length="109" mass="11936">MVAVKESEPQARGPELPARRNRFPARAPDARAPRFRPTGNMLRRMRSPRNETSARAGSAAMPAPFVIPDPSHTGAAILEGRIGNFPFFAARNRDRTTANCGKTVAHRDS</sequence>
<name>A0ABQ1F826_9SPHN</name>
<evidence type="ECO:0000313" key="2">
    <source>
        <dbReference type="EMBL" id="GGA01938.1"/>
    </source>
</evidence>
<evidence type="ECO:0000313" key="3">
    <source>
        <dbReference type="Proteomes" id="UP000603317"/>
    </source>
</evidence>
<dbReference type="Proteomes" id="UP000603317">
    <property type="component" value="Unassembled WGS sequence"/>
</dbReference>
<proteinExistence type="predicted"/>
<accession>A0ABQ1F826</accession>
<comment type="caution">
    <text evidence="2">The sequence shown here is derived from an EMBL/GenBank/DDBJ whole genome shotgun (WGS) entry which is preliminary data.</text>
</comment>
<gene>
    <name evidence="2" type="ORF">GCM10010923_08310</name>
</gene>
<dbReference type="EMBL" id="BMID01000001">
    <property type="protein sequence ID" value="GGA01938.1"/>
    <property type="molecule type" value="Genomic_DNA"/>
</dbReference>
<evidence type="ECO:0000256" key="1">
    <source>
        <dbReference type="SAM" id="MobiDB-lite"/>
    </source>
</evidence>
<reference evidence="3" key="1">
    <citation type="journal article" date="2019" name="Int. J. Syst. Evol. Microbiol.">
        <title>The Global Catalogue of Microorganisms (GCM) 10K type strain sequencing project: providing services to taxonomists for standard genome sequencing and annotation.</title>
        <authorList>
            <consortium name="The Broad Institute Genomics Platform"/>
            <consortium name="The Broad Institute Genome Sequencing Center for Infectious Disease"/>
            <person name="Wu L."/>
            <person name="Ma J."/>
        </authorList>
    </citation>
    <scope>NUCLEOTIDE SEQUENCE [LARGE SCALE GENOMIC DNA]</scope>
    <source>
        <strain evidence="3">CGMCC 1.15297</strain>
    </source>
</reference>